<dbReference type="EMBL" id="CP103836">
    <property type="protein sequence ID" value="WOB51107.1"/>
    <property type="molecule type" value="Genomic_DNA"/>
</dbReference>
<keyword evidence="3" id="KW-1185">Reference proteome</keyword>
<dbReference type="Proteomes" id="UP001302716">
    <property type="component" value="Chromosome"/>
</dbReference>
<organism evidence="2 3">
    <name type="scientific">Xanthomonas hydrangeae</name>
    <dbReference type="NCBI Taxonomy" id="2775159"/>
    <lineage>
        <taxon>Bacteria</taxon>
        <taxon>Pseudomonadati</taxon>
        <taxon>Pseudomonadota</taxon>
        <taxon>Gammaproteobacteria</taxon>
        <taxon>Lysobacterales</taxon>
        <taxon>Lysobacteraceae</taxon>
        <taxon>Xanthomonas</taxon>
    </lineage>
</organism>
<keyword evidence="2" id="KW-0282">Flagellum</keyword>
<evidence type="ECO:0000313" key="3">
    <source>
        <dbReference type="Proteomes" id="UP001302716"/>
    </source>
</evidence>
<dbReference type="InterPro" id="IPR001543">
    <property type="entry name" value="FliN-like_C"/>
</dbReference>
<dbReference type="RefSeq" id="WP_316697240.1">
    <property type="nucleotide sequence ID" value="NZ_CP103836.1"/>
</dbReference>
<proteinExistence type="predicted"/>
<dbReference type="Gene3D" id="2.30.330.10">
    <property type="entry name" value="SpoA-like"/>
    <property type="match status" value="1"/>
</dbReference>
<dbReference type="AlphaFoldDB" id="A0AAU0BGS4"/>
<gene>
    <name evidence="2" type="ORF">NYR97_06955</name>
</gene>
<reference evidence="2 3" key="1">
    <citation type="submission" date="2022-08" db="EMBL/GenBank/DDBJ databases">
        <title>Whole genome sequencing-based tracing of a 2022 introduction and outbreak of Xanthomonas hortorum pv. pelargonii.</title>
        <authorList>
            <person name="Iruegas-Bocardo F."/>
            <person name="Weisberg A.K."/>
            <person name="Riutta E.R."/>
            <person name="Kilday K."/>
            <person name="Bonkowski J.C."/>
            <person name="Creswell T."/>
            <person name="Daughtrey M.L."/>
            <person name="Rane K."/>
            <person name="Grunwald N.J."/>
            <person name="Chang J.H."/>
            <person name="Putnam M.L."/>
        </authorList>
    </citation>
    <scope>NUCLEOTIDE SEQUENCE [LARGE SCALE GENOMIC DNA]</scope>
    <source>
        <strain evidence="2 3">22-323</strain>
    </source>
</reference>
<protein>
    <submittedName>
        <fullName evidence="2">FliM/FliN family flagellar motor C-terminal domain-containing protein</fullName>
    </submittedName>
</protein>
<dbReference type="SUPFAM" id="SSF101801">
    <property type="entry name" value="Surface presentation of antigens (SPOA)"/>
    <property type="match status" value="1"/>
</dbReference>
<dbReference type="Pfam" id="PF01052">
    <property type="entry name" value="FliMN_C"/>
    <property type="match status" value="1"/>
</dbReference>
<feature type="domain" description="Flagellar motor switch protein FliN-like C-terminal" evidence="1">
    <location>
        <begin position="185"/>
        <end position="246"/>
    </location>
</feature>
<accession>A0AAU0BGS4</accession>
<name>A0AAU0BGS4_9XANT</name>
<keyword evidence="2" id="KW-0969">Cilium</keyword>
<keyword evidence="2" id="KW-0966">Cell projection</keyword>
<dbReference type="InterPro" id="IPR036429">
    <property type="entry name" value="SpoA-like_sf"/>
</dbReference>
<evidence type="ECO:0000259" key="1">
    <source>
        <dbReference type="Pfam" id="PF01052"/>
    </source>
</evidence>
<sequence length="247" mass="26161">MKRLGWIRPASAQALCDLLQVRFGEWLTEWSVAHGQVDEGVRVTVTAAAEDVADVLQWQIVTTSIGGLFGMRLRKGTPSTLGAMLMDLSGAADGQLCGNVGEQALQALAGTLAGMPLLKTPSRTHPVDPLRFSLRHGALHATARWDEFEVELIADSVWCAAEDDSVVPAELPVLTARSGALRSQSVALHAQLILGEVELGEVSTLRVGEVLVVDSDAAAPLQLMNGTHVLAAARLVVAGGQRALELH</sequence>
<evidence type="ECO:0000313" key="2">
    <source>
        <dbReference type="EMBL" id="WOB51107.1"/>
    </source>
</evidence>